<dbReference type="Gene3D" id="2.40.10.240">
    <property type="entry name" value="QueA-like"/>
    <property type="match status" value="1"/>
</dbReference>
<accession>A0A519BC81</accession>
<dbReference type="SUPFAM" id="SSF111337">
    <property type="entry name" value="QueA-like"/>
    <property type="match status" value="1"/>
</dbReference>
<dbReference type="Pfam" id="PF02547">
    <property type="entry name" value="Queuosine_synth"/>
    <property type="match status" value="1"/>
</dbReference>
<gene>
    <name evidence="5 6" type="primary">queA</name>
    <name evidence="6" type="ORF">EVJ47_00945</name>
</gene>
<evidence type="ECO:0000256" key="1">
    <source>
        <dbReference type="ARBA" id="ARBA00022490"/>
    </source>
</evidence>
<keyword evidence="6" id="KW-0413">Isomerase</keyword>
<organism evidence="6 7">
    <name type="scientific">Candidatus Acidulodesulfobacterium ferriphilum</name>
    <dbReference type="NCBI Taxonomy" id="2597223"/>
    <lineage>
        <taxon>Bacteria</taxon>
        <taxon>Deltaproteobacteria</taxon>
        <taxon>Candidatus Acidulodesulfobacterales</taxon>
        <taxon>Candidatus Acidulodesulfobacterium</taxon>
    </lineage>
</organism>
<dbReference type="InterPro" id="IPR003699">
    <property type="entry name" value="QueA"/>
</dbReference>
<comment type="function">
    <text evidence="5">Transfers and isomerizes the ribose moiety from AdoMet to the 7-aminomethyl group of 7-deazaguanine (preQ1-tRNA) to give epoxyqueuosine (oQ-tRNA).</text>
</comment>
<sequence>MELDLFDYKFDEKLIAKYPLKKRDEARLLAVDVKNFKMEHKKFYDITNYINKNDAVIVNNSFVKKARIFGRRQTGGKVEIFITEFPFNISFPLRLNALIKSHKTVKEGEKILITEENKTENKAGEEGDRENTFIKSGNYLKITALKNHGNGNYDILINNKEDGDFLFDKCAGIPLPPYLKRSPENIDESYYQTVYADNLSGFSVAAPTAGLHFTDDLINKINGKGGIFANVSLNIGLGTFMPVREKDISKHNIHPETYTISEKTARLINETLKSGNKIIITGTSSVRCLESGADSGGILIPAAEKSTSLYIRPGYKFKITKNLITNFHQPKSSLFIMICALIGIDKTKAVYEEAVKNGYSLFSYGDAMYLYNI</sequence>
<dbReference type="GO" id="GO:0051075">
    <property type="term" value="F:S-adenosylmethionine:tRNA ribosyltransferase-isomerase activity"/>
    <property type="evidence" value="ECO:0007669"/>
    <property type="project" value="UniProtKB-EC"/>
</dbReference>
<evidence type="ECO:0000313" key="7">
    <source>
        <dbReference type="Proteomes" id="UP000320813"/>
    </source>
</evidence>
<dbReference type="NCBIfam" id="TIGR00113">
    <property type="entry name" value="queA"/>
    <property type="match status" value="1"/>
</dbReference>
<dbReference type="Gene3D" id="3.40.1780.10">
    <property type="entry name" value="QueA-like"/>
    <property type="match status" value="1"/>
</dbReference>
<dbReference type="PANTHER" id="PTHR30307">
    <property type="entry name" value="S-ADENOSYLMETHIONINE:TRNA RIBOSYLTRANSFERASE-ISOMERASE"/>
    <property type="match status" value="1"/>
</dbReference>
<comment type="caution">
    <text evidence="6">The sequence shown here is derived from an EMBL/GenBank/DDBJ whole genome shotgun (WGS) entry which is preliminary data.</text>
</comment>
<comment type="catalytic activity">
    <reaction evidence="5">
        <text>7-aminomethyl-7-carbaguanosine(34) in tRNA + S-adenosyl-L-methionine = epoxyqueuosine(34) in tRNA + adenine + L-methionine + 2 H(+)</text>
        <dbReference type="Rhea" id="RHEA:32155"/>
        <dbReference type="Rhea" id="RHEA-COMP:10342"/>
        <dbReference type="Rhea" id="RHEA-COMP:18582"/>
        <dbReference type="ChEBI" id="CHEBI:15378"/>
        <dbReference type="ChEBI" id="CHEBI:16708"/>
        <dbReference type="ChEBI" id="CHEBI:57844"/>
        <dbReference type="ChEBI" id="CHEBI:59789"/>
        <dbReference type="ChEBI" id="CHEBI:82833"/>
        <dbReference type="ChEBI" id="CHEBI:194443"/>
        <dbReference type="EC" id="2.4.99.17"/>
    </reaction>
</comment>
<dbReference type="InterPro" id="IPR036100">
    <property type="entry name" value="QueA_sf"/>
</dbReference>
<reference evidence="6 7" key="1">
    <citation type="submission" date="2019-01" db="EMBL/GenBank/DDBJ databases">
        <title>Insights into ecological role of a new deltaproteobacterial order Candidatus Sinidesulfobacterales (Sva0485) by metagenomics and metatranscriptomics.</title>
        <authorList>
            <person name="Tan S."/>
            <person name="Liu J."/>
            <person name="Fang Y."/>
            <person name="Hedlund B.P."/>
            <person name="Lian Z.H."/>
            <person name="Huang L.Y."/>
            <person name="Li J.T."/>
            <person name="Huang L.N."/>
            <person name="Li W.J."/>
            <person name="Jiang H.C."/>
            <person name="Dong H.L."/>
            <person name="Shu W.S."/>
        </authorList>
    </citation>
    <scope>NUCLEOTIDE SEQUENCE [LARGE SCALE GENOMIC DNA]</scope>
    <source>
        <strain evidence="6">AP3</strain>
    </source>
</reference>
<comment type="subcellular location">
    <subcellularLocation>
        <location evidence="5">Cytoplasm</location>
    </subcellularLocation>
</comment>
<keyword evidence="1 5" id="KW-0963">Cytoplasm</keyword>
<evidence type="ECO:0000256" key="4">
    <source>
        <dbReference type="ARBA" id="ARBA00022785"/>
    </source>
</evidence>
<comment type="pathway">
    <text evidence="5">tRNA modification; tRNA-queuosine biosynthesis.</text>
</comment>
<keyword evidence="4 5" id="KW-0671">Queuosine biosynthesis</keyword>
<dbReference type="GO" id="GO:0005737">
    <property type="term" value="C:cytoplasm"/>
    <property type="evidence" value="ECO:0007669"/>
    <property type="project" value="UniProtKB-SubCell"/>
</dbReference>
<comment type="subunit">
    <text evidence="5">Monomer.</text>
</comment>
<dbReference type="EMBL" id="SGBD01000001">
    <property type="protein sequence ID" value="RZD14882.1"/>
    <property type="molecule type" value="Genomic_DNA"/>
</dbReference>
<dbReference type="EC" id="2.4.99.17" evidence="5"/>
<dbReference type="AlphaFoldDB" id="A0A519BC81"/>
<comment type="similarity">
    <text evidence="5">Belongs to the QueA family.</text>
</comment>
<evidence type="ECO:0000313" key="6">
    <source>
        <dbReference type="EMBL" id="RZD14882.1"/>
    </source>
</evidence>
<dbReference type="InterPro" id="IPR042118">
    <property type="entry name" value="QueA_dom1"/>
</dbReference>
<evidence type="ECO:0000256" key="2">
    <source>
        <dbReference type="ARBA" id="ARBA00022679"/>
    </source>
</evidence>
<keyword evidence="6" id="KW-0328">Glycosyltransferase</keyword>
<keyword evidence="3 5" id="KW-0949">S-adenosyl-L-methionine</keyword>
<name>A0A519BC81_9DELT</name>
<dbReference type="GO" id="GO:0008616">
    <property type="term" value="P:tRNA queuosine(34) biosynthetic process"/>
    <property type="evidence" value="ECO:0007669"/>
    <property type="project" value="UniProtKB-UniRule"/>
</dbReference>
<dbReference type="InterPro" id="IPR042119">
    <property type="entry name" value="QueA_dom2"/>
</dbReference>
<evidence type="ECO:0000256" key="3">
    <source>
        <dbReference type="ARBA" id="ARBA00022691"/>
    </source>
</evidence>
<dbReference type="Proteomes" id="UP000320813">
    <property type="component" value="Unassembled WGS sequence"/>
</dbReference>
<dbReference type="NCBIfam" id="NF001140">
    <property type="entry name" value="PRK00147.1"/>
    <property type="match status" value="1"/>
</dbReference>
<evidence type="ECO:0000256" key="5">
    <source>
        <dbReference type="HAMAP-Rule" id="MF_00113"/>
    </source>
</evidence>
<proteinExistence type="inferred from homology"/>
<dbReference type="HAMAP" id="MF_00113">
    <property type="entry name" value="QueA"/>
    <property type="match status" value="1"/>
</dbReference>
<dbReference type="PANTHER" id="PTHR30307:SF0">
    <property type="entry name" value="S-ADENOSYLMETHIONINE:TRNA RIBOSYLTRANSFERASE-ISOMERASE"/>
    <property type="match status" value="1"/>
</dbReference>
<dbReference type="UniPathway" id="UPA00392"/>
<protein>
    <recommendedName>
        <fullName evidence="5">S-adenosylmethionine:tRNA ribosyltransferase-isomerase</fullName>
        <ecNumber evidence="5">2.4.99.17</ecNumber>
    </recommendedName>
    <alternativeName>
        <fullName evidence="5">Queuosine biosynthesis protein QueA</fullName>
    </alternativeName>
</protein>
<keyword evidence="2 5" id="KW-0808">Transferase</keyword>